<keyword evidence="3 8" id="KW-0489">Methyltransferase</keyword>
<dbReference type="NCBIfam" id="TIGR01469">
    <property type="entry name" value="cobA_cysG_Cterm"/>
    <property type="match status" value="1"/>
</dbReference>
<dbReference type="EMBL" id="PZZW01000001">
    <property type="protein sequence ID" value="PTM81373.1"/>
    <property type="molecule type" value="Genomic_DNA"/>
</dbReference>
<evidence type="ECO:0000256" key="5">
    <source>
        <dbReference type="ARBA" id="ARBA00022691"/>
    </source>
</evidence>
<dbReference type="InterPro" id="IPR014776">
    <property type="entry name" value="4pyrrole_Mease_sub2"/>
</dbReference>
<protein>
    <recommendedName>
        <fullName evidence="2">uroporphyrinogen-III C-methyltransferase</fullName>
        <ecNumber evidence="2">2.1.1.107</ecNumber>
    </recommendedName>
</protein>
<dbReference type="Pfam" id="PF00590">
    <property type="entry name" value="TP_methylase"/>
    <property type="match status" value="1"/>
</dbReference>
<dbReference type="InterPro" id="IPR003043">
    <property type="entry name" value="Uropor_MeTrfase_CS"/>
</dbReference>
<comment type="caution">
    <text evidence="10">The sequence shown here is derived from an EMBL/GenBank/DDBJ whole genome shotgun (WGS) entry which is preliminary data.</text>
</comment>
<feature type="domain" description="Tetrapyrrole methylase" evidence="9">
    <location>
        <begin position="29"/>
        <end position="238"/>
    </location>
</feature>
<dbReference type="PANTHER" id="PTHR45790">
    <property type="entry name" value="SIROHEME SYNTHASE-RELATED"/>
    <property type="match status" value="1"/>
</dbReference>
<gene>
    <name evidence="10" type="ORF">C8J29_101310</name>
</gene>
<evidence type="ECO:0000256" key="6">
    <source>
        <dbReference type="ARBA" id="ARBA00023244"/>
    </source>
</evidence>
<organism evidence="10 11">
    <name type="scientific">Cereibacter johrii</name>
    <dbReference type="NCBI Taxonomy" id="445629"/>
    <lineage>
        <taxon>Bacteria</taxon>
        <taxon>Pseudomonadati</taxon>
        <taxon>Pseudomonadota</taxon>
        <taxon>Alphaproteobacteria</taxon>
        <taxon>Rhodobacterales</taxon>
        <taxon>Paracoccaceae</taxon>
        <taxon>Cereibacter</taxon>
    </lineage>
</organism>
<dbReference type="InterPro" id="IPR006366">
    <property type="entry name" value="CobA/CysG_C"/>
</dbReference>
<keyword evidence="6" id="KW-0627">Porphyrin biosynthesis</keyword>
<evidence type="ECO:0000259" key="9">
    <source>
        <dbReference type="Pfam" id="PF00590"/>
    </source>
</evidence>
<name>A0ABX5JD23_9RHOB</name>
<evidence type="ECO:0000256" key="8">
    <source>
        <dbReference type="RuleBase" id="RU003960"/>
    </source>
</evidence>
<dbReference type="InterPro" id="IPR000878">
    <property type="entry name" value="4pyrrol_Mease"/>
</dbReference>
<dbReference type="InterPro" id="IPR050161">
    <property type="entry name" value="Siro_Cobalamin_biosynth"/>
</dbReference>
<evidence type="ECO:0000256" key="1">
    <source>
        <dbReference type="ARBA" id="ARBA00005879"/>
    </source>
</evidence>
<evidence type="ECO:0000313" key="10">
    <source>
        <dbReference type="EMBL" id="PTM81373.1"/>
    </source>
</evidence>
<dbReference type="SUPFAM" id="SSF53790">
    <property type="entry name" value="Tetrapyrrole methylase"/>
    <property type="match status" value="1"/>
</dbReference>
<evidence type="ECO:0000256" key="4">
    <source>
        <dbReference type="ARBA" id="ARBA00022679"/>
    </source>
</evidence>
<dbReference type="Gene3D" id="3.40.1010.10">
    <property type="entry name" value="Cobalt-precorrin-4 Transmethylase, Domain 1"/>
    <property type="match status" value="1"/>
</dbReference>
<evidence type="ECO:0000256" key="2">
    <source>
        <dbReference type="ARBA" id="ARBA00012162"/>
    </source>
</evidence>
<keyword evidence="4 8" id="KW-0808">Transferase</keyword>
<sequence>MGENVLDWTANPQQWMARMLHPLTAPGQVIFVGAGPGSIDHLTMGACRALTQAEVVIHDRLVGPEILDLIPPQALRIEAGKEGFGPSTPQETINALIVDHAAAGRRVVRLKSGDSGIFGRLDEEIEALDAAGLGWRIVPGLTTAAAAAAAIGQGLTKRGRNAALRIVTGHDMAGYAEQDWRGLARVGEVAAIYMGKKSARFIQGRLMMHGADPETPATVIENVSRADERIVAATLATLPEAAAGLSGPAIVLYGLAPRRAAAALPLLKEATA</sequence>
<dbReference type="CDD" id="cd11642">
    <property type="entry name" value="SUMT"/>
    <property type="match status" value="1"/>
</dbReference>
<reference evidence="10 11" key="1">
    <citation type="submission" date="2018-04" db="EMBL/GenBank/DDBJ databases">
        <title>Genomic Encyclopedia of Type Strains, Phase III (KMG-III): the genomes of soil and plant-associated and newly described type strains.</title>
        <authorList>
            <person name="Whitman W."/>
        </authorList>
    </citation>
    <scope>NUCLEOTIDE SEQUENCE [LARGE SCALE GENOMIC DNA]</scope>
    <source>
        <strain evidence="10 11">JA192</strain>
    </source>
</reference>
<keyword evidence="11" id="KW-1185">Reference proteome</keyword>
<dbReference type="Gene3D" id="3.30.950.10">
    <property type="entry name" value="Methyltransferase, Cobalt-precorrin-4 Transmethylase, Domain 2"/>
    <property type="match status" value="1"/>
</dbReference>
<dbReference type="InterPro" id="IPR014777">
    <property type="entry name" value="4pyrrole_Mease_sub1"/>
</dbReference>
<dbReference type="InterPro" id="IPR035996">
    <property type="entry name" value="4pyrrol_Methylase_sf"/>
</dbReference>
<evidence type="ECO:0000256" key="7">
    <source>
        <dbReference type="ARBA" id="ARBA00025705"/>
    </source>
</evidence>
<dbReference type="Proteomes" id="UP000240800">
    <property type="component" value="Unassembled WGS sequence"/>
</dbReference>
<comment type="similarity">
    <text evidence="1 8">Belongs to the precorrin methyltransferase family.</text>
</comment>
<evidence type="ECO:0000313" key="11">
    <source>
        <dbReference type="Proteomes" id="UP000240800"/>
    </source>
</evidence>
<dbReference type="PROSITE" id="PS00840">
    <property type="entry name" value="SUMT_2"/>
    <property type="match status" value="1"/>
</dbReference>
<dbReference type="PANTHER" id="PTHR45790:SF3">
    <property type="entry name" value="S-ADENOSYL-L-METHIONINE-DEPENDENT UROPORPHYRINOGEN III METHYLTRANSFERASE, CHLOROPLASTIC"/>
    <property type="match status" value="1"/>
</dbReference>
<comment type="pathway">
    <text evidence="7">Porphyrin-containing compound metabolism; siroheme biosynthesis; precorrin-2 from uroporphyrinogen III: step 1/1.</text>
</comment>
<dbReference type="EC" id="2.1.1.107" evidence="2"/>
<evidence type="ECO:0000256" key="3">
    <source>
        <dbReference type="ARBA" id="ARBA00022603"/>
    </source>
</evidence>
<accession>A0ABX5JD23</accession>
<keyword evidence="5" id="KW-0949">S-adenosyl-L-methionine</keyword>
<proteinExistence type="inferred from homology"/>
<dbReference type="NCBIfam" id="NF004790">
    <property type="entry name" value="PRK06136.1"/>
    <property type="match status" value="1"/>
</dbReference>